<protein>
    <recommendedName>
        <fullName evidence="8">Velvet domain-containing protein</fullName>
    </recommendedName>
</protein>
<dbReference type="AlphaFoldDB" id="A0AAQ3M3Z6"/>
<dbReference type="InterPro" id="IPR038491">
    <property type="entry name" value="Velvet_dom_sf"/>
</dbReference>
<keyword evidence="10" id="KW-1185">Reference proteome</keyword>
<evidence type="ECO:0000259" key="8">
    <source>
        <dbReference type="Pfam" id="PF11754"/>
    </source>
</evidence>
<keyword evidence="4" id="KW-0804">Transcription</keyword>
<sequence length="415" mass="46479">MNQVHSHQHPYSSADMNSQLTPDFNPSPTDSRYNMDPYHHQQHQHQQQQQQQQQQQHQPQQQTYYPQPGQQAGLPQPRLPLPSNHVGQQPPPPMGYYGHGNPQQLPTPGVGGSRAASIAGPPQQLSLSDDKYKYTLKIEQQPQRARMCGFGDKDRRPLTPPPCVRLIITDIKTGREVDVNEIGEDGSFYVLQVDLWNEHGDLEANTVRASSSSPAVSISTAITTSFPPPEQIMMDQRMAFTGQQMYYPPGMHRPPMGGPPMPGSQYSSPMYYPQPNGGYAPVPPQHMHNPQAMNMMYTRNLIGSLTVNASRLNDIEGKSGYWFVLQDLSVRTEGFFRLKMNFVNLGRADNTLNRGSAPVLASIFSDKFQVYSAKKFPGVIESTPLSKCFAGQGIKIPIRKDMKNETKEEDEGDDF</sequence>
<dbReference type="PANTHER" id="PTHR33572">
    <property type="entry name" value="SPORE DEVELOPMENT REGULATOR VOSA"/>
    <property type="match status" value="1"/>
</dbReference>
<accession>A0AAQ3M3Z6</accession>
<evidence type="ECO:0000256" key="1">
    <source>
        <dbReference type="ARBA" id="ARBA00004123"/>
    </source>
</evidence>
<dbReference type="GO" id="GO:0005634">
    <property type="term" value="C:nucleus"/>
    <property type="evidence" value="ECO:0007669"/>
    <property type="project" value="UniProtKB-SubCell"/>
</dbReference>
<evidence type="ECO:0000256" key="3">
    <source>
        <dbReference type="ARBA" id="ARBA00023015"/>
    </source>
</evidence>
<keyword evidence="3" id="KW-0805">Transcription regulation</keyword>
<feature type="compositionally biased region" description="Polar residues" evidence="7">
    <location>
        <begin position="1"/>
        <end position="32"/>
    </location>
</feature>
<evidence type="ECO:0000313" key="9">
    <source>
        <dbReference type="EMBL" id="WPH01159.1"/>
    </source>
</evidence>
<evidence type="ECO:0000256" key="7">
    <source>
        <dbReference type="SAM" id="MobiDB-lite"/>
    </source>
</evidence>
<evidence type="ECO:0000256" key="6">
    <source>
        <dbReference type="ARBA" id="ARBA00038045"/>
    </source>
</evidence>
<evidence type="ECO:0000256" key="5">
    <source>
        <dbReference type="ARBA" id="ARBA00023242"/>
    </source>
</evidence>
<comment type="subcellular location">
    <subcellularLocation>
        <location evidence="1">Nucleus</location>
    </subcellularLocation>
</comment>
<feature type="compositionally biased region" description="Low complexity" evidence="7">
    <location>
        <begin position="44"/>
        <end position="76"/>
    </location>
</feature>
<feature type="domain" description="Velvet" evidence="8">
    <location>
        <begin position="134"/>
        <end position="401"/>
    </location>
</feature>
<dbReference type="GO" id="GO:0030435">
    <property type="term" value="P:sporulation resulting in formation of a cellular spore"/>
    <property type="evidence" value="ECO:0007669"/>
    <property type="project" value="UniProtKB-KW"/>
</dbReference>
<evidence type="ECO:0000313" key="10">
    <source>
        <dbReference type="Proteomes" id="UP001303373"/>
    </source>
</evidence>
<reference evidence="9 10" key="1">
    <citation type="submission" date="2023-11" db="EMBL/GenBank/DDBJ databases">
        <title>An acidophilic fungus is an integral part of prey digestion in a carnivorous sundew plant.</title>
        <authorList>
            <person name="Tsai I.J."/>
        </authorList>
    </citation>
    <scope>NUCLEOTIDE SEQUENCE [LARGE SCALE GENOMIC DNA]</scope>
    <source>
        <strain evidence="9">169a</strain>
    </source>
</reference>
<dbReference type="Pfam" id="PF11754">
    <property type="entry name" value="Velvet"/>
    <property type="match status" value="1"/>
</dbReference>
<dbReference type="PANTHER" id="PTHR33572:SF3">
    <property type="entry name" value="VELVET COMPLEX SUBUNIT B"/>
    <property type="match status" value="1"/>
</dbReference>
<keyword evidence="2" id="KW-0749">Sporulation</keyword>
<dbReference type="InterPro" id="IPR037525">
    <property type="entry name" value="Velvet_dom"/>
</dbReference>
<evidence type="ECO:0000256" key="2">
    <source>
        <dbReference type="ARBA" id="ARBA00022969"/>
    </source>
</evidence>
<dbReference type="Gene3D" id="2.60.40.3960">
    <property type="entry name" value="Velvet domain"/>
    <property type="match status" value="1"/>
</dbReference>
<comment type="similarity">
    <text evidence="6">Belongs to the velvet family. VelB subfamily.</text>
</comment>
<organism evidence="9 10">
    <name type="scientific">Acrodontium crateriforme</name>
    <dbReference type="NCBI Taxonomy" id="150365"/>
    <lineage>
        <taxon>Eukaryota</taxon>
        <taxon>Fungi</taxon>
        <taxon>Dikarya</taxon>
        <taxon>Ascomycota</taxon>
        <taxon>Pezizomycotina</taxon>
        <taxon>Dothideomycetes</taxon>
        <taxon>Dothideomycetidae</taxon>
        <taxon>Mycosphaerellales</taxon>
        <taxon>Teratosphaeriaceae</taxon>
        <taxon>Acrodontium</taxon>
    </lineage>
</organism>
<feature type="region of interest" description="Disordered" evidence="7">
    <location>
        <begin position="1"/>
        <end position="126"/>
    </location>
</feature>
<dbReference type="Proteomes" id="UP001303373">
    <property type="component" value="Chromosome 5"/>
</dbReference>
<name>A0AAQ3M3Z6_9PEZI</name>
<keyword evidence="5" id="KW-0539">Nucleus</keyword>
<dbReference type="EMBL" id="CP138584">
    <property type="protein sequence ID" value="WPH01159.1"/>
    <property type="molecule type" value="Genomic_DNA"/>
</dbReference>
<proteinExistence type="inferred from homology"/>
<evidence type="ECO:0000256" key="4">
    <source>
        <dbReference type="ARBA" id="ARBA00023163"/>
    </source>
</evidence>
<gene>
    <name evidence="9" type="ORF">R9X50_00399400</name>
</gene>
<dbReference type="InterPro" id="IPR021740">
    <property type="entry name" value="Velvet"/>
</dbReference>